<protein>
    <submittedName>
        <fullName evidence="2">Uncharacterized protein</fullName>
    </submittedName>
</protein>
<dbReference type="Proteomes" id="UP000319014">
    <property type="component" value="Unassembled WGS sequence"/>
</dbReference>
<keyword evidence="1" id="KW-0732">Signal</keyword>
<dbReference type="RefSeq" id="WP_142661802.1">
    <property type="nucleotide sequence ID" value="NZ_FXTK01000002.1"/>
</dbReference>
<sequence length="327" mass="34789">MTHDSVNSVALAAFFLTFPLTSALAAPADPATVAPLMADAYLAMMGQGAAGADPDVIRADMQRLVEAYAPEPLLAEKAPAAFVQAAELAHQGSVPATRGAMYDLARDILLTAAILADQPPESYAPLKLWAEVDPFRADLVPGLGLAESDVQAVDRLRALDDGGVLPSGPARDVAMAAWDKQADQPMNRVLPTRLEAWASGVETAWPDLTPPERETALGVLTRPEIPPAALLEKVIGTEDVIHWLAAVDLPMSKAEREASPELIHFMEMGAFAGPLKAPLMEIAKARASGSTAGMGAAANQLMRLNNWGAMTGEMHSWDSYRYMTQGW</sequence>
<evidence type="ECO:0000313" key="3">
    <source>
        <dbReference type="Proteomes" id="UP000319014"/>
    </source>
</evidence>
<feature type="chain" id="PRO_5021730596" evidence="1">
    <location>
        <begin position="26"/>
        <end position="327"/>
    </location>
</feature>
<accession>A0A521BG73</accession>
<evidence type="ECO:0000313" key="2">
    <source>
        <dbReference type="EMBL" id="SMO45720.1"/>
    </source>
</evidence>
<dbReference type="AlphaFoldDB" id="A0A521BG73"/>
<organism evidence="2 3">
    <name type="scientific">Paracoccus laeviglucosivorans</name>
    <dbReference type="NCBI Taxonomy" id="1197861"/>
    <lineage>
        <taxon>Bacteria</taxon>
        <taxon>Pseudomonadati</taxon>
        <taxon>Pseudomonadota</taxon>
        <taxon>Alphaproteobacteria</taxon>
        <taxon>Rhodobacterales</taxon>
        <taxon>Paracoccaceae</taxon>
        <taxon>Paracoccus</taxon>
    </lineage>
</organism>
<proteinExistence type="predicted"/>
<dbReference type="EMBL" id="FXTK01000002">
    <property type="protein sequence ID" value="SMO45720.1"/>
    <property type="molecule type" value="Genomic_DNA"/>
</dbReference>
<keyword evidence="3" id="KW-1185">Reference proteome</keyword>
<reference evidence="2 3" key="1">
    <citation type="submission" date="2017-05" db="EMBL/GenBank/DDBJ databases">
        <authorList>
            <person name="Varghese N."/>
            <person name="Submissions S."/>
        </authorList>
    </citation>
    <scope>NUCLEOTIDE SEQUENCE [LARGE SCALE GENOMIC DNA]</scope>
    <source>
        <strain evidence="2 3">DSM 100094</strain>
    </source>
</reference>
<name>A0A521BG73_9RHOB</name>
<evidence type="ECO:0000256" key="1">
    <source>
        <dbReference type="SAM" id="SignalP"/>
    </source>
</evidence>
<feature type="signal peptide" evidence="1">
    <location>
        <begin position="1"/>
        <end position="25"/>
    </location>
</feature>
<dbReference type="OrthoDB" id="7768576at2"/>
<gene>
    <name evidence="2" type="ORF">SAMN06265221_102267</name>
</gene>